<gene>
    <name evidence="1" type="ORF">CLV49_2937</name>
    <name evidence="2" type="ORF">ELQ93_04565</name>
</gene>
<dbReference type="OrthoDB" id="9760040at2"/>
<keyword evidence="4" id="KW-1185">Reference proteome</keyword>
<organism evidence="1 3">
    <name type="scientific">Labedella gwakjiensis</name>
    <dbReference type="NCBI Taxonomy" id="390269"/>
    <lineage>
        <taxon>Bacteria</taxon>
        <taxon>Bacillati</taxon>
        <taxon>Actinomycetota</taxon>
        <taxon>Actinomycetes</taxon>
        <taxon>Micrococcales</taxon>
        <taxon>Microbacteriaceae</taxon>
        <taxon>Labedella</taxon>
    </lineage>
</organism>
<dbReference type="PANTHER" id="PTHR33361:SF2">
    <property type="entry name" value="DUF885 DOMAIN-CONTAINING PROTEIN"/>
    <property type="match status" value="1"/>
</dbReference>
<dbReference type="EMBL" id="PYAU01000001">
    <property type="protein sequence ID" value="PSL39303.1"/>
    <property type="molecule type" value="Genomic_DNA"/>
</dbReference>
<dbReference type="AlphaFoldDB" id="A0A2P8GZA8"/>
<evidence type="ECO:0000313" key="2">
    <source>
        <dbReference type="EMBL" id="RUQ86276.1"/>
    </source>
</evidence>
<dbReference type="EMBL" id="RZGY01000001">
    <property type="protein sequence ID" value="RUQ86276.1"/>
    <property type="molecule type" value="Genomic_DNA"/>
</dbReference>
<name>A0A2P8GZA8_9MICO</name>
<proteinExistence type="predicted"/>
<protein>
    <submittedName>
        <fullName evidence="2">DUF885 domain-containing protein</fullName>
    </submittedName>
    <submittedName>
        <fullName evidence="1">Uncharacterized protein (DUF885 family)</fullName>
    </submittedName>
</protein>
<comment type="caution">
    <text evidence="1">The sequence shown here is derived from an EMBL/GenBank/DDBJ whole genome shotgun (WGS) entry which is preliminary data.</text>
</comment>
<evidence type="ECO:0000313" key="1">
    <source>
        <dbReference type="EMBL" id="PSL39303.1"/>
    </source>
</evidence>
<dbReference type="InterPro" id="IPR010281">
    <property type="entry name" value="DUF885"/>
</dbReference>
<evidence type="ECO:0000313" key="3">
    <source>
        <dbReference type="Proteomes" id="UP000241203"/>
    </source>
</evidence>
<accession>A0A2P8GZA8</accession>
<sequence>MSSDAENGPQRTPVAGIADRYVERLAAHEPAAAQAIGRGPVAPFPDASPEWYAERHTLDGAVRDELVAVDEAGLSSTERALRAAMIERLESTRSLDHTGFTTRLLAPLATPVHRVREAFDSVVVTDDEAGDEGLVRLEAAPSVLADYERTLRESRSAGDRGEFTGSGVAAARQVRGVAEQVASWIDPSGLDVYRSIAHADALSPARARRLEAAAAAMTEASERFRRFLVDDLLPSAPSADAVGEDVYAATASSFLGARLDLDEISAYGWDELHRLVAEATVVSRRLGAEGIRDAARRLDADESRLLRGVPVIRAWLAERMGATIDALDGDALDMPPHVRDVDCIVSEAASGVFFYSPGAPDGSRRPRVVWTLPGGTDTVSTWRDVTSLHHEGVPGHHYEHAVAHANVALHPWQRYLCHVHGYAEGWAHYAEQLAGDVGLVRDDAERLGLLLGQIWRSVRIVADIGLHTGRPIPATPLTDEARWTPSLARDLLTDVALVDPVTARFEVDRYLGWPGQALAFKVGAKLWTDTRDAARSQRGDGFDARRFHADALALGPMGLDPLRKALSATD</sequence>
<reference evidence="2 4" key="2">
    <citation type="submission" date="2018-12" db="EMBL/GenBank/DDBJ databases">
        <authorList>
            <person name="hu s."/>
            <person name="Xu Y."/>
            <person name="Xu B."/>
            <person name="Li F."/>
        </authorList>
    </citation>
    <scope>NUCLEOTIDE SEQUENCE [LARGE SCALE GENOMIC DNA]</scope>
    <source>
        <strain evidence="2 4">KSW2-17</strain>
    </source>
</reference>
<reference evidence="1 3" key="1">
    <citation type="submission" date="2018-03" db="EMBL/GenBank/DDBJ databases">
        <title>Genomic Encyclopedia of Archaeal and Bacterial Type Strains, Phase II (KMG-II): from individual species to whole genera.</title>
        <authorList>
            <person name="Goeker M."/>
        </authorList>
    </citation>
    <scope>NUCLEOTIDE SEQUENCE [LARGE SCALE GENOMIC DNA]</scope>
    <source>
        <strain evidence="1 3">DSM 21548</strain>
    </source>
</reference>
<dbReference type="RefSeq" id="WP_106564187.1">
    <property type="nucleotide sequence ID" value="NZ_PYAU01000001.1"/>
</dbReference>
<evidence type="ECO:0000313" key="4">
    <source>
        <dbReference type="Proteomes" id="UP000268291"/>
    </source>
</evidence>
<dbReference type="Proteomes" id="UP000241203">
    <property type="component" value="Unassembled WGS sequence"/>
</dbReference>
<dbReference type="PANTHER" id="PTHR33361">
    <property type="entry name" value="GLR0591 PROTEIN"/>
    <property type="match status" value="1"/>
</dbReference>
<dbReference type="Pfam" id="PF05960">
    <property type="entry name" value="DUF885"/>
    <property type="match status" value="1"/>
</dbReference>
<dbReference type="Proteomes" id="UP000268291">
    <property type="component" value="Unassembled WGS sequence"/>
</dbReference>